<reference evidence="1" key="1">
    <citation type="submission" date="2014-09" db="EMBL/GenBank/DDBJ databases">
        <authorList>
            <person name="Magalhaes I.L.F."/>
            <person name="Oliveira U."/>
            <person name="Santos F.R."/>
            <person name="Vidigal T.H.D.A."/>
            <person name="Brescovit A.D."/>
            <person name="Santos A.J."/>
        </authorList>
    </citation>
    <scope>NUCLEOTIDE SEQUENCE</scope>
    <source>
        <tissue evidence="1">Shoot tissue taken approximately 20 cm above the soil surface</tissue>
    </source>
</reference>
<name>A0A0A9CC57_ARUDO</name>
<organism evidence="1">
    <name type="scientific">Arundo donax</name>
    <name type="common">Giant reed</name>
    <name type="synonym">Donax arundinaceus</name>
    <dbReference type="NCBI Taxonomy" id="35708"/>
    <lineage>
        <taxon>Eukaryota</taxon>
        <taxon>Viridiplantae</taxon>
        <taxon>Streptophyta</taxon>
        <taxon>Embryophyta</taxon>
        <taxon>Tracheophyta</taxon>
        <taxon>Spermatophyta</taxon>
        <taxon>Magnoliopsida</taxon>
        <taxon>Liliopsida</taxon>
        <taxon>Poales</taxon>
        <taxon>Poaceae</taxon>
        <taxon>PACMAD clade</taxon>
        <taxon>Arundinoideae</taxon>
        <taxon>Arundineae</taxon>
        <taxon>Arundo</taxon>
    </lineage>
</organism>
<dbReference type="EMBL" id="GBRH01224764">
    <property type="protein sequence ID" value="JAD73131.1"/>
    <property type="molecule type" value="Transcribed_RNA"/>
</dbReference>
<proteinExistence type="predicted"/>
<evidence type="ECO:0000313" key="1">
    <source>
        <dbReference type="EMBL" id="JAD73131.1"/>
    </source>
</evidence>
<dbReference type="AlphaFoldDB" id="A0A0A9CC57"/>
<protein>
    <submittedName>
        <fullName evidence="1">Uncharacterized protein</fullName>
    </submittedName>
</protein>
<accession>A0A0A9CC57</accession>
<sequence>MALVDWLRIISDVNMTRCGDDFSHEERYTHQFTVVSDDE</sequence>
<reference evidence="1" key="2">
    <citation type="journal article" date="2015" name="Data Brief">
        <title>Shoot transcriptome of the giant reed, Arundo donax.</title>
        <authorList>
            <person name="Barrero R.A."/>
            <person name="Guerrero F.D."/>
            <person name="Moolhuijzen P."/>
            <person name="Goolsby J.A."/>
            <person name="Tidwell J."/>
            <person name="Bellgard S.E."/>
            <person name="Bellgard M.I."/>
        </authorList>
    </citation>
    <scope>NUCLEOTIDE SEQUENCE</scope>
    <source>
        <tissue evidence="1">Shoot tissue taken approximately 20 cm above the soil surface</tissue>
    </source>
</reference>